<name>A0A8X6FQV5_TRICU</name>
<feature type="compositionally biased region" description="Polar residues" evidence="1">
    <location>
        <begin position="314"/>
        <end position="331"/>
    </location>
</feature>
<comment type="caution">
    <text evidence="2">The sequence shown here is derived from an EMBL/GenBank/DDBJ whole genome shotgun (WGS) entry which is preliminary data.</text>
</comment>
<dbReference type="PANTHER" id="PTHR47331">
    <property type="entry name" value="PHD-TYPE DOMAIN-CONTAINING PROTEIN"/>
    <property type="match status" value="1"/>
</dbReference>
<proteinExistence type="predicted"/>
<dbReference type="Proteomes" id="UP000887116">
    <property type="component" value="Unassembled WGS sequence"/>
</dbReference>
<reference evidence="2" key="1">
    <citation type="submission" date="2020-07" db="EMBL/GenBank/DDBJ databases">
        <title>Multicomponent nature underlies the extraordinary mechanical properties of spider dragline silk.</title>
        <authorList>
            <person name="Kono N."/>
            <person name="Nakamura H."/>
            <person name="Mori M."/>
            <person name="Yoshida Y."/>
            <person name="Ohtoshi R."/>
            <person name="Malay A.D."/>
            <person name="Moran D.A.P."/>
            <person name="Tomita M."/>
            <person name="Numata K."/>
            <person name="Arakawa K."/>
        </authorList>
    </citation>
    <scope>NUCLEOTIDE SEQUENCE</scope>
</reference>
<evidence type="ECO:0000313" key="3">
    <source>
        <dbReference type="Proteomes" id="UP000887116"/>
    </source>
</evidence>
<keyword evidence="3" id="KW-1185">Reference proteome</keyword>
<protein>
    <submittedName>
        <fullName evidence="2">Integrase catalytic domain-containing protein</fullName>
    </submittedName>
</protein>
<dbReference type="PANTHER" id="PTHR47331:SF2">
    <property type="match status" value="1"/>
</dbReference>
<accession>A0A8X6FQV5</accession>
<feature type="region of interest" description="Disordered" evidence="1">
    <location>
        <begin position="309"/>
        <end position="363"/>
    </location>
</feature>
<dbReference type="AlphaFoldDB" id="A0A8X6FQV5"/>
<organism evidence="2 3">
    <name type="scientific">Trichonephila clavata</name>
    <name type="common">Joro spider</name>
    <name type="synonym">Nephila clavata</name>
    <dbReference type="NCBI Taxonomy" id="2740835"/>
    <lineage>
        <taxon>Eukaryota</taxon>
        <taxon>Metazoa</taxon>
        <taxon>Ecdysozoa</taxon>
        <taxon>Arthropoda</taxon>
        <taxon>Chelicerata</taxon>
        <taxon>Arachnida</taxon>
        <taxon>Araneae</taxon>
        <taxon>Araneomorphae</taxon>
        <taxon>Entelegynae</taxon>
        <taxon>Araneoidea</taxon>
        <taxon>Nephilidae</taxon>
        <taxon>Trichonephila</taxon>
    </lineage>
</organism>
<evidence type="ECO:0000256" key="1">
    <source>
        <dbReference type="SAM" id="MobiDB-lite"/>
    </source>
</evidence>
<dbReference type="EMBL" id="BMAO01023045">
    <property type="protein sequence ID" value="GFQ86307.1"/>
    <property type="molecule type" value="Genomic_DNA"/>
</dbReference>
<evidence type="ECO:0000313" key="2">
    <source>
        <dbReference type="EMBL" id="GFQ86307.1"/>
    </source>
</evidence>
<dbReference type="OrthoDB" id="8057423at2759"/>
<gene>
    <name evidence="2" type="primary">AVEN_97170_1</name>
    <name evidence="2" type="ORF">TNCT_465101</name>
</gene>
<sequence>MYVDNCVASVDSSEELKSFHRDSTELLTLGKFDLIGWRHSDIEPNFDFRDNRQESGPQEIQIMWSMKEDTFSISYREIDSERKFEAWKKQLMEIQNIKIPRRLSNLDFKDANLSLRFFRVATKSSYARHDFHLPFILSSNHPVIKACINYKYAQLDHDGDQMLMYRLRKNYWILKGIRTIKEVIKICIICKRSNVKPISVSERLLLKDRVRDSAIFEIKGKDLARPQNLKNREKNWILILICSVYRAIYLELLTSIWTESGTNFEGDYRIYQKVNLEKLKNLEKLNPISWKFIPPQALCVSNGGARLEPRAETSSHQQAETSAMQPCSSVSNGGGGLKLRAETSGHQQAETSSMQPCSSVSDGGWSRELRPLNFQMT</sequence>
<feature type="compositionally biased region" description="Polar residues" evidence="1">
    <location>
        <begin position="344"/>
        <end position="361"/>
    </location>
</feature>